<dbReference type="InterPro" id="IPR004088">
    <property type="entry name" value="KH_dom_type_1"/>
</dbReference>
<organism evidence="3 4">
    <name type="scientific">Ancylostoma ceylanicum</name>
    <dbReference type="NCBI Taxonomy" id="53326"/>
    <lineage>
        <taxon>Eukaryota</taxon>
        <taxon>Metazoa</taxon>
        <taxon>Ecdysozoa</taxon>
        <taxon>Nematoda</taxon>
        <taxon>Chromadorea</taxon>
        <taxon>Rhabditida</taxon>
        <taxon>Rhabditina</taxon>
        <taxon>Rhabditomorpha</taxon>
        <taxon>Strongyloidea</taxon>
        <taxon>Ancylostomatidae</taxon>
        <taxon>Ancylostomatinae</taxon>
        <taxon>Ancylostoma</taxon>
    </lineage>
</organism>
<dbReference type="Gene3D" id="3.30.1370.10">
    <property type="entry name" value="K Homology domain, type 1"/>
    <property type="match status" value="1"/>
</dbReference>
<accession>A0A0D6M1K1</accession>
<dbReference type="GO" id="GO:0003723">
    <property type="term" value="F:RNA binding"/>
    <property type="evidence" value="ECO:0007669"/>
    <property type="project" value="UniProtKB-UniRule"/>
</dbReference>
<keyword evidence="1" id="KW-0694">RNA-binding</keyword>
<dbReference type="PROSITE" id="PS50084">
    <property type="entry name" value="KH_TYPE_1"/>
    <property type="match status" value="1"/>
</dbReference>
<evidence type="ECO:0000313" key="4">
    <source>
        <dbReference type="Proteomes" id="UP000054495"/>
    </source>
</evidence>
<sequence>MQALNHSYDLNIICAPEESSDDVSKTLLPVFGLRFSEALAQGKFELRILVSSKCAGAIIGKGGENIKRLRTQIVDRVFCGVMLKNVQGSSSLHDALTVLVFSSKARSQFPIPTLPNGNSLCYPFPMLVIQQYVVPKTLVKCDCVWSYGKRPLAPSPPPLHHNDPPGP</sequence>
<proteinExistence type="predicted"/>
<dbReference type="Pfam" id="PF00013">
    <property type="entry name" value="KH_1"/>
    <property type="match status" value="1"/>
</dbReference>
<keyword evidence="4" id="KW-1185">Reference proteome</keyword>
<dbReference type="InterPro" id="IPR036612">
    <property type="entry name" value="KH_dom_type_1_sf"/>
</dbReference>
<dbReference type="AlphaFoldDB" id="A0A0D6M1K1"/>
<name>A0A0D6M1K1_9BILA</name>
<dbReference type="SUPFAM" id="SSF54791">
    <property type="entry name" value="Eukaryotic type KH-domain (KH-domain type I)"/>
    <property type="match status" value="1"/>
</dbReference>
<dbReference type="EMBL" id="KE124825">
    <property type="protein sequence ID" value="EPB77939.1"/>
    <property type="molecule type" value="Genomic_DNA"/>
</dbReference>
<gene>
    <name evidence="3" type="ORF">ANCCEY_03023</name>
</gene>
<dbReference type="Proteomes" id="UP000054495">
    <property type="component" value="Unassembled WGS sequence"/>
</dbReference>
<feature type="domain" description="K Homology" evidence="2">
    <location>
        <begin position="46"/>
        <end position="71"/>
    </location>
</feature>
<protein>
    <submittedName>
        <fullName evidence="3">KH domain protein</fullName>
    </submittedName>
</protein>
<evidence type="ECO:0000313" key="3">
    <source>
        <dbReference type="EMBL" id="EPB77939.1"/>
    </source>
</evidence>
<evidence type="ECO:0000259" key="2">
    <source>
        <dbReference type="Pfam" id="PF00013"/>
    </source>
</evidence>
<evidence type="ECO:0000256" key="1">
    <source>
        <dbReference type="PROSITE-ProRule" id="PRU00117"/>
    </source>
</evidence>
<reference evidence="3 4" key="1">
    <citation type="submission" date="2013-05" db="EMBL/GenBank/DDBJ databases">
        <title>Draft genome of the parasitic nematode Anyclostoma ceylanicum.</title>
        <authorList>
            <person name="Mitreva M."/>
        </authorList>
    </citation>
    <scope>NUCLEOTIDE SEQUENCE [LARGE SCALE GENOMIC DNA]</scope>
</reference>